<dbReference type="GO" id="GO:0007508">
    <property type="term" value="P:larval heart development"/>
    <property type="evidence" value="ECO:0007669"/>
    <property type="project" value="TreeGrafter"/>
</dbReference>
<dbReference type="AlphaFoldDB" id="A0A2I0U6N8"/>
<feature type="transmembrane region" description="Helical" evidence="1">
    <location>
        <begin position="35"/>
        <end position="56"/>
    </location>
</feature>
<dbReference type="EMBL" id="KZ506086">
    <property type="protein sequence ID" value="PKU41705.1"/>
    <property type="molecule type" value="Genomic_DNA"/>
</dbReference>
<proteinExistence type="predicted"/>
<dbReference type="PANTHER" id="PTHR33395">
    <property type="entry name" value="TRANSCRIPTASE, PUTATIVE-RELATED-RELATED"/>
    <property type="match status" value="1"/>
</dbReference>
<dbReference type="OrthoDB" id="416454at2759"/>
<accession>A0A2I0U6N8</accession>
<name>A0A2I0U6N8_LIMLA</name>
<evidence type="ECO:0000313" key="3">
    <source>
        <dbReference type="Proteomes" id="UP000233556"/>
    </source>
</evidence>
<evidence type="ECO:0008006" key="4">
    <source>
        <dbReference type="Google" id="ProtNLM"/>
    </source>
</evidence>
<dbReference type="Proteomes" id="UP000233556">
    <property type="component" value="Unassembled WGS sequence"/>
</dbReference>
<keyword evidence="1" id="KW-0472">Membrane</keyword>
<sequence>MIRDVEIGTNLTGKYNQCFQDSEMGTKHQRASPAASIYAIYSICDIYFICAIYAIYRGDRTVNRSWRTGGLPEDWRKMNVTPVFKKGKKEDTGNYKPFSLTSIPAMVMEQLFLDVISKHVEEKKAIGSGQHGFTKGKSCFTNQITFYDGMIDLVDEGRAVDAVYVDFWHCLP</sequence>
<evidence type="ECO:0000313" key="2">
    <source>
        <dbReference type="EMBL" id="PKU41705.1"/>
    </source>
</evidence>
<dbReference type="PANTHER" id="PTHR33395:SF22">
    <property type="entry name" value="REVERSE TRANSCRIPTASE DOMAIN-CONTAINING PROTEIN"/>
    <property type="match status" value="1"/>
</dbReference>
<organism evidence="2 3">
    <name type="scientific">Limosa lapponica baueri</name>
    <dbReference type="NCBI Taxonomy" id="1758121"/>
    <lineage>
        <taxon>Eukaryota</taxon>
        <taxon>Metazoa</taxon>
        <taxon>Chordata</taxon>
        <taxon>Craniata</taxon>
        <taxon>Vertebrata</taxon>
        <taxon>Euteleostomi</taxon>
        <taxon>Archelosauria</taxon>
        <taxon>Archosauria</taxon>
        <taxon>Dinosauria</taxon>
        <taxon>Saurischia</taxon>
        <taxon>Theropoda</taxon>
        <taxon>Coelurosauria</taxon>
        <taxon>Aves</taxon>
        <taxon>Neognathae</taxon>
        <taxon>Neoaves</taxon>
        <taxon>Charadriiformes</taxon>
        <taxon>Scolopacidae</taxon>
        <taxon>Limosa</taxon>
    </lineage>
</organism>
<dbReference type="GO" id="GO:0061343">
    <property type="term" value="P:cell adhesion involved in heart morphogenesis"/>
    <property type="evidence" value="ECO:0007669"/>
    <property type="project" value="TreeGrafter"/>
</dbReference>
<reference evidence="3" key="2">
    <citation type="submission" date="2017-12" db="EMBL/GenBank/DDBJ databases">
        <title>Genome sequence of the Bar-tailed Godwit (Limosa lapponica baueri).</title>
        <authorList>
            <person name="Lima N.C.B."/>
            <person name="Parody-Merino A.M."/>
            <person name="Battley P.F."/>
            <person name="Fidler A.E."/>
            <person name="Prosdocimi F."/>
        </authorList>
    </citation>
    <scope>NUCLEOTIDE SEQUENCE [LARGE SCALE GENOMIC DNA]</scope>
</reference>
<gene>
    <name evidence="2" type="ORF">llap_7997</name>
</gene>
<reference evidence="3" key="1">
    <citation type="submission" date="2017-11" db="EMBL/GenBank/DDBJ databases">
        <authorList>
            <person name="Lima N.C."/>
            <person name="Parody-Merino A.M."/>
            <person name="Battley P.F."/>
            <person name="Fidler A.E."/>
            <person name="Prosdocimi F."/>
        </authorList>
    </citation>
    <scope>NUCLEOTIDE SEQUENCE [LARGE SCALE GENOMIC DNA]</scope>
</reference>
<keyword evidence="1" id="KW-0812">Transmembrane</keyword>
<evidence type="ECO:0000256" key="1">
    <source>
        <dbReference type="SAM" id="Phobius"/>
    </source>
</evidence>
<protein>
    <recommendedName>
        <fullName evidence="4">Reverse transcriptase domain-containing protein</fullName>
    </recommendedName>
</protein>
<keyword evidence="3" id="KW-1185">Reference proteome</keyword>
<dbReference type="GO" id="GO:0031012">
    <property type="term" value="C:extracellular matrix"/>
    <property type="evidence" value="ECO:0007669"/>
    <property type="project" value="TreeGrafter"/>
</dbReference>
<keyword evidence="1" id="KW-1133">Transmembrane helix</keyword>